<protein>
    <submittedName>
        <fullName evidence="3">Capsule biosynthesis protein</fullName>
    </submittedName>
</protein>
<feature type="transmembrane region" description="Helical" evidence="2">
    <location>
        <begin position="391"/>
        <end position="411"/>
    </location>
</feature>
<sequence length="416" mass="47046">MNMEIRRAEGQPVTTTDRQQAISESLRQIARMSRFADRKKGIRSYHNQVKNDPWIPILFVICFVLPVLAGAIYYGLIASNRYVSEARFAIRPAIGASEKGSSEGGSGSGSTSSVQSQMAAQDTMITREYILSRPMLEILEAQLPLRQWFSSDSIDYFSRFDPEKPIEKFVRYWKRRVDVEVEAGSGIMSVTVAAFDPDHSLAIARAIVKEAERMVNDLSVRSRTEAMAESTRELKLAEERMTKIRLATRDLRHQEGVLDAEKSNIANLKMIAELRSARINLAVQLAIGQRDLGPEARRILDIKQQIKDLDENVARIERQSASQDPEQKRLLSDALTRFETLDSDRKNAEKYYQQVFTAYERSRIIAARQVEFFSPIVEPVKATSSVEPRRMLMITLITAGAALLFAASMFARKTMA</sequence>
<reference evidence="4" key="1">
    <citation type="journal article" date="2019" name="Int. J. Syst. Evol. Microbiol.">
        <title>The Global Catalogue of Microorganisms (GCM) 10K type strain sequencing project: providing services to taxonomists for standard genome sequencing and annotation.</title>
        <authorList>
            <consortium name="The Broad Institute Genomics Platform"/>
            <consortium name="The Broad Institute Genome Sequencing Center for Infectious Disease"/>
            <person name="Wu L."/>
            <person name="Ma J."/>
        </authorList>
    </citation>
    <scope>NUCLEOTIDE SEQUENCE [LARGE SCALE GENOMIC DNA]</scope>
    <source>
        <strain evidence="4">CECT 7806</strain>
    </source>
</reference>
<keyword evidence="4" id="KW-1185">Reference proteome</keyword>
<dbReference type="PANTHER" id="PTHR32309">
    <property type="entry name" value="TYROSINE-PROTEIN KINASE"/>
    <property type="match status" value="1"/>
</dbReference>
<feature type="region of interest" description="Disordered" evidence="1">
    <location>
        <begin position="96"/>
        <end position="117"/>
    </location>
</feature>
<feature type="transmembrane region" description="Helical" evidence="2">
    <location>
        <begin position="54"/>
        <end position="77"/>
    </location>
</feature>
<dbReference type="RefSeq" id="WP_238285688.1">
    <property type="nucleotide sequence ID" value="NZ_BPQS01000003.1"/>
</dbReference>
<dbReference type="Proteomes" id="UP001244297">
    <property type="component" value="Unassembled WGS sequence"/>
</dbReference>
<gene>
    <name evidence="3" type="ORF">QWZ18_09145</name>
</gene>
<feature type="region of interest" description="Disordered" evidence="1">
    <location>
        <begin position="1"/>
        <end position="20"/>
    </location>
</feature>
<dbReference type="PANTHER" id="PTHR32309:SF13">
    <property type="entry name" value="FERRIC ENTEROBACTIN TRANSPORT PROTEIN FEPE"/>
    <property type="match status" value="1"/>
</dbReference>
<keyword evidence="2" id="KW-1133">Transmembrane helix</keyword>
<organism evidence="3 4">
    <name type="scientific">Methylobacterium longum</name>
    <dbReference type="NCBI Taxonomy" id="767694"/>
    <lineage>
        <taxon>Bacteria</taxon>
        <taxon>Pseudomonadati</taxon>
        <taxon>Pseudomonadota</taxon>
        <taxon>Alphaproteobacteria</taxon>
        <taxon>Hyphomicrobiales</taxon>
        <taxon>Methylobacteriaceae</taxon>
        <taxon>Methylobacterium</taxon>
    </lineage>
</organism>
<evidence type="ECO:0000313" key="3">
    <source>
        <dbReference type="EMBL" id="MDN3570790.1"/>
    </source>
</evidence>
<evidence type="ECO:0000256" key="2">
    <source>
        <dbReference type="SAM" id="Phobius"/>
    </source>
</evidence>
<name>A0ABT8AMD9_9HYPH</name>
<keyword evidence="2" id="KW-0472">Membrane</keyword>
<dbReference type="EMBL" id="JAUFPT010000023">
    <property type="protein sequence ID" value="MDN3570790.1"/>
    <property type="molecule type" value="Genomic_DNA"/>
</dbReference>
<dbReference type="InterPro" id="IPR050445">
    <property type="entry name" value="Bact_polysacc_biosynth/exp"/>
</dbReference>
<proteinExistence type="predicted"/>
<evidence type="ECO:0000256" key="1">
    <source>
        <dbReference type="SAM" id="MobiDB-lite"/>
    </source>
</evidence>
<evidence type="ECO:0000313" key="4">
    <source>
        <dbReference type="Proteomes" id="UP001244297"/>
    </source>
</evidence>
<comment type="caution">
    <text evidence="3">The sequence shown here is derived from an EMBL/GenBank/DDBJ whole genome shotgun (WGS) entry which is preliminary data.</text>
</comment>
<keyword evidence="2" id="KW-0812">Transmembrane</keyword>
<accession>A0ABT8AMD9</accession>